<dbReference type="PANTHER" id="PTHR38015:SF1">
    <property type="entry name" value="OPINE DEHYDROGENASE DOMAIN-CONTAINING PROTEIN"/>
    <property type="match status" value="1"/>
</dbReference>
<dbReference type="PANTHER" id="PTHR38015">
    <property type="entry name" value="BLR6086 PROTEIN"/>
    <property type="match status" value="1"/>
</dbReference>
<evidence type="ECO:0008006" key="5">
    <source>
        <dbReference type="Google" id="ProtNLM"/>
    </source>
</evidence>
<evidence type="ECO:0000256" key="1">
    <source>
        <dbReference type="ARBA" id="ARBA00023002"/>
    </source>
</evidence>
<keyword evidence="1" id="KW-0560">Oxidoreductase</keyword>
<sequence length="365" mass="39730">MAEVAILGAGHGGCAAAADLTSRGHHVRLHARSEERLKPLLERGGIEARGIVEGFVSLDSLTTDIKEAISGTDVVMLVVPSTAHEYYANLLAPILTPNIPVFLNPGHTCGGLHFVHELKKAGYTREVRCCETVTLTYICRMEGPTTVGIYTNVKNLLFGAFPAQNSEDLIAIIKSLYSEIIPASNVLETALSNMNAVFHPPGMLMNTGWVESTGGDFLFYRQGMSPAVGRVTSAVDKERMAIAKALGVKTRSFLDNFFEAGLTTKEARDSNDISRACYESMPNRTIKSPSSLDDRYIHEDVGYGLVPMSELGRMVEVPTPTIDAIIRLVSDATDIPYYRDGLTLDKMGINNLDKDAIQRYVTQGS</sequence>
<name>A0A381UFK7_9ZZZZ</name>
<dbReference type="EMBL" id="UINC01006309">
    <property type="protein sequence ID" value="SVA26764.1"/>
    <property type="molecule type" value="Genomic_DNA"/>
</dbReference>
<dbReference type="SUPFAM" id="SSF51735">
    <property type="entry name" value="NAD(P)-binding Rossmann-fold domains"/>
    <property type="match status" value="1"/>
</dbReference>
<dbReference type="InterPro" id="IPR036291">
    <property type="entry name" value="NAD(P)-bd_dom_sf"/>
</dbReference>
<dbReference type="InterPro" id="IPR051729">
    <property type="entry name" value="Opine/Lysopine_DH"/>
</dbReference>
<dbReference type="GO" id="GO:0046168">
    <property type="term" value="P:glycerol-3-phosphate catabolic process"/>
    <property type="evidence" value="ECO:0007669"/>
    <property type="project" value="InterPro"/>
</dbReference>
<dbReference type="InterPro" id="IPR008927">
    <property type="entry name" value="6-PGluconate_DH-like_C_sf"/>
</dbReference>
<proteinExistence type="predicted"/>
<dbReference type="GO" id="GO:0016616">
    <property type="term" value="F:oxidoreductase activity, acting on the CH-OH group of donors, NAD or NADP as acceptor"/>
    <property type="evidence" value="ECO:0007669"/>
    <property type="project" value="InterPro"/>
</dbReference>
<dbReference type="AlphaFoldDB" id="A0A381UFK7"/>
<dbReference type="Gene3D" id="1.10.1040.10">
    <property type="entry name" value="N-(1-d-carboxylethyl)-l-norvaline Dehydrogenase, domain 2"/>
    <property type="match status" value="1"/>
</dbReference>
<dbReference type="InterPro" id="IPR003421">
    <property type="entry name" value="Opine_DH"/>
</dbReference>
<dbReference type="InterPro" id="IPR011128">
    <property type="entry name" value="G3P_DH_NAD-dep_N"/>
</dbReference>
<dbReference type="Pfam" id="PF01210">
    <property type="entry name" value="NAD_Gly3P_dh_N"/>
    <property type="match status" value="1"/>
</dbReference>
<evidence type="ECO:0000313" key="4">
    <source>
        <dbReference type="EMBL" id="SVA26764.1"/>
    </source>
</evidence>
<accession>A0A381UFK7</accession>
<dbReference type="SUPFAM" id="SSF48179">
    <property type="entry name" value="6-phosphogluconate dehydrogenase C-terminal domain-like"/>
    <property type="match status" value="1"/>
</dbReference>
<dbReference type="Gene3D" id="3.40.50.720">
    <property type="entry name" value="NAD(P)-binding Rossmann-like Domain"/>
    <property type="match status" value="1"/>
</dbReference>
<feature type="domain" description="Glycerol-3-phosphate dehydrogenase NAD-dependent N-terminal" evidence="2">
    <location>
        <begin position="3"/>
        <end position="100"/>
    </location>
</feature>
<evidence type="ECO:0000259" key="3">
    <source>
        <dbReference type="Pfam" id="PF02317"/>
    </source>
</evidence>
<protein>
    <recommendedName>
        <fullName evidence="5">Opine dehydrogenase domain-containing protein</fullName>
    </recommendedName>
</protein>
<feature type="domain" description="Opine dehydrogenase" evidence="3">
    <location>
        <begin position="183"/>
        <end position="332"/>
    </location>
</feature>
<evidence type="ECO:0000259" key="2">
    <source>
        <dbReference type="Pfam" id="PF01210"/>
    </source>
</evidence>
<organism evidence="4">
    <name type="scientific">marine metagenome</name>
    <dbReference type="NCBI Taxonomy" id="408172"/>
    <lineage>
        <taxon>unclassified sequences</taxon>
        <taxon>metagenomes</taxon>
        <taxon>ecological metagenomes</taxon>
    </lineage>
</organism>
<gene>
    <name evidence="4" type="ORF">METZ01_LOCUS79618</name>
</gene>
<dbReference type="Pfam" id="PF02317">
    <property type="entry name" value="Octopine_DH"/>
    <property type="match status" value="1"/>
</dbReference>
<reference evidence="4" key="1">
    <citation type="submission" date="2018-05" db="EMBL/GenBank/DDBJ databases">
        <authorList>
            <person name="Lanie J.A."/>
            <person name="Ng W.-L."/>
            <person name="Kazmierczak K.M."/>
            <person name="Andrzejewski T.M."/>
            <person name="Davidsen T.M."/>
            <person name="Wayne K.J."/>
            <person name="Tettelin H."/>
            <person name="Glass J.I."/>
            <person name="Rusch D."/>
            <person name="Podicherti R."/>
            <person name="Tsui H.-C.T."/>
            <person name="Winkler M.E."/>
        </authorList>
    </citation>
    <scope>NUCLEOTIDE SEQUENCE</scope>
</reference>
<dbReference type="GO" id="GO:0051287">
    <property type="term" value="F:NAD binding"/>
    <property type="evidence" value="ECO:0007669"/>
    <property type="project" value="InterPro"/>
</dbReference>
<dbReference type="InterPro" id="IPR013328">
    <property type="entry name" value="6PGD_dom2"/>
</dbReference>